<name>A0A6A8MA52_9FIRM</name>
<reference evidence="2" key="1">
    <citation type="submission" date="2019-09" db="EMBL/GenBank/DDBJ databases">
        <title>In-depth cultivation of the pig gut microbiome towards novel bacterial diversity and tailored functional studies.</title>
        <authorList>
            <person name="Wylensek D."/>
            <person name="Hitch T.C.A."/>
            <person name="Clavel T."/>
        </authorList>
    </citation>
    <scope>NUCLEOTIDE SEQUENCE</scope>
    <source>
        <strain evidence="2">RF-744-FAT-WT-3</strain>
    </source>
</reference>
<comment type="caution">
    <text evidence="2">The sequence shown here is derived from an EMBL/GenBank/DDBJ whole genome shotgun (WGS) entry which is preliminary data.</text>
</comment>
<dbReference type="PROSITE" id="PS51671">
    <property type="entry name" value="ACT"/>
    <property type="match status" value="1"/>
</dbReference>
<protein>
    <submittedName>
        <fullName evidence="2">ACT domain-containing protein</fullName>
    </submittedName>
</protein>
<proteinExistence type="predicted"/>
<dbReference type="SUPFAM" id="SSF55021">
    <property type="entry name" value="ACT-like"/>
    <property type="match status" value="1"/>
</dbReference>
<dbReference type="Pfam" id="PF13740">
    <property type="entry name" value="ACT_6"/>
    <property type="match status" value="1"/>
</dbReference>
<dbReference type="InterPro" id="IPR002912">
    <property type="entry name" value="ACT_dom"/>
</dbReference>
<feature type="domain" description="ACT" evidence="1">
    <location>
        <begin position="4"/>
        <end position="83"/>
    </location>
</feature>
<dbReference type="NCBIfam" id="NF001220">
    <property type="entry name" value="PRK00194.1"/>
    <property type="match status" value="1"/>
</dbReference>
<dbReference type="InterPro" id="IPR045865">
    <property type="entry name" value="ACT-like_dom_sf"/>
</dbReference>
<sequence length="87" mass="9830">MRAIISVIGKDEIGILAKVSGLCAEKKANIVAVTQSVVEGYFSMTMIIQVEDMTCTIGELQNLLDERLPETKNRVMHEDIFYEMHRI</sequence>
<dbReference type="EMBL" id="VUNB01000007">
    <property type="protein sequence ID" value="MST69600.1"/>
    <property type="molecule type" value="Genomic_DNA"/>
</dbReference>
<gene>
    <name evidence="2" type="ORF">FYJ66_08400</name>
</gene>
<dbReference type="Gene3D" id="3.30.70.260">
    <property type="match status" value="1"/>
</dbReference>
<evidence type="ECO:0000313" key="2">
    <source>
        <dbReference type="EMBL" id="MST69600.1"/>
    </source>
</evidence>
<dbReference type="AlphaFoldDB" id="A0A6A8MA52"/>
<evidence type="ECO:0000259" key="1">
    <source>
        <dbReference type="PROSITE" id="PS51671"/>
    </source>
</evidence>
<organism evidence="2">
    <name type="scientific">Baileyella intestinalis</name>
    <dbReference type="NCBI Taxonomy" id="2606709"/>
    <lineage>
        <taxon>Bacteria</taxon>
        <taxon>Bacillati</taxon>
        <taxon>Bacillota</taxon>
        <taxon>Clostridia</taxon>
        <taxon>Peptostreptococcales</taxon>
        <taxon>Anaerovoracaceae</taxon>
        <taxon>Baileyella</taxon>
    </lineage>
</organism>
<accession>A0A6A8MA52</accession>
<dbReference type="RefSeq" id="WP_154573073.1">
    <property type="nucleotide sequence ID" value="NZ_VUNB01000007.1"/>
</dbReference>